<protein>
    <submittedName>
        <fullName evidence="3">Uncharacterized protein</fullName>
    </submittedName>
</protein>
<dbReference type="EMBL" id="BGZK01000475">
    <property type="protein sequence ID" value="GBP46019.1"/>
    <property type="molecule type" value="Genomic_DNA"/>
</dbReference>
<feature type="transmembrane region" description="Helical" evidence="2">
    <location>
        <begin position="47"/>
        <end position="65"/>
    </location>
</feature>
<feature type="region of interest" description="Disordered" evidence="1">
    <location>
        <begin position="1"/>
        <end position="43"/>
    </location>
</feature>
<comment type="caution">
    <text evidence="3">The sequence shown here is derived from an EMBL/GenBank/DDBJ whole genome shotgun (WGS) entry which is preliminary data.</text>
</comment>
<accession>A0A4C1W662</accession>
<feature type="compositionally biased region" description="Basic and acidic residues" evidence="1">
    <location>
        <begin position="13"/>
        <end position="25"/>
    </location>
</feature>
<reference evidence="3 4" key="1">
    <citation type="journal article" date="2019" name="Commun. Biol.">
        <title>The bagworm genome reveals a unique fibroin gene that provides high tensile strength.</title>
        <authorList>
            <person name="Kono N."/>
            <person name="Nakamura H."/>
            <person name="Ohtoshi R."/>
            <person name="Tomita M."/>
            <person name="Numata K."/>
            <person name="Arakawa K."/>
        </authorList>
    </citation>
    <scope>NUCLEOTIDE SEQUENCE [LARGE SCALE GENOMIC DNA]</scope>
</reference>
<organism evidence="3 4">
    <name type="scientific">Eumeta variegata</name>
    <name type="common">Bagworm moth</name>
    <name type="synonym">Eumeta japonica</name>
    <dbReference type="NCBI Taxonomy" id="151549"/>
    <lineage>
        <taxon>Eukaryota</taxon>
        <taxon>Metazoa</taxon>
        <taxon>Ecdysozoa</taxon>
        <taxon>Arthropoda</taxon>
        <taxon>Hexapoda</taxon>
        <taxon>Insecta</taxon>
        <taxon>Pterygota</taxon>
        <taxon>Neoptera</taxon>
        <taxon>Endopterygota</taxon>
        <taxon>Lepidoptera</taxon>
        <taxon>Glossata</taxon>
        <taxon>Ditrysia</taxon>
        <taxon>Tineoidea</taxon>
        <taxon>Psychidae</taxon>
        <taxon>Oiketicinae</taxon>
        <taxon>Eumeta</taxon>
    </lineage>
</organism>
<keyword evidence="2" id="KW-0472">Membrane</keyword>
<dbReference type="AlphaFoldDB" id="A0A4C1W662"/>
<keyword evidence="4" id="KW-1185">Reference proteome</keyword>
<sequence>MSTAVAAQLNPRAGDRRPSDADERRPRRGSTHRRSSSSSRSSTCQRAVALFFFFFFFWPSSGWSIRSARGPPKHRFTIRVIVPTISGQAPRRLQHGKRVARRTLQRPVSAGGGHTSTVHVLVGRGAEPPAF</sequence>
<evidence type="ECO:0000313" key="4">
    <source>
        <dbReference type="Proteomes" id="UP000299102"/>
    </source>
</evidence>
<keyword evidence="2" id="KW-1133">Transmembrane helix</keyword>
<dbReference type="Proteomes" id="UP000299102">
    <property type="component" value="Unassembled WGS sequence"/>
</dbReference>
<name>A0A4C1W662_EUMVA</name>
<feature type="compositionally biased region" description="Basic residues" evidence="1">
    <location>
        <begin position="26"/>
        <end position="35"/>
    </location>
</feature>
<evidence type="ECO:0000313" key="3">
    <source>
        <dbReference type="EMBL" id="GBP46019.1"/>
    </source>
</evidence>
<keyword evidence="2" id="KW-0812">Transmembrane</keyword>
<gene>
    <name evidence="3" type="ORF">EVAR_24212_1</name>
</gene>
<proteinExistence type="predicted"/>
<evidence type="ECO:0000256" key="2">
    <source>
        <dbReference type="SAM" id="Phobius"/>
    </source>
</evidence>
<evidence type="ECO:0000256" key="1">
    <source>
        <dbReference type="SAM" id="MobiDB-lite"/>
    </source>
</evidence>